<reference evidence="5 6" key="1">
    <citation type="submission" date="2011-08" db="EMBL/GenBank/DDBJ databases">
        <title>The Genome Sequence of Johnsonella ignava ATCC 51276.</title>
        <authorList>
            <consortium name="The Broad Institute Genome Sequencing Platform"/>
            <person name="Earl A."/>
            <person name="Ward D."/>
            <person name="Feldgarden M."/>
            <person name="Gevers D."/>
            <person name="Izard J."/>
            <person name="Blanton J.M."/>
            <person name="Baranova O.V."/>
            <person name="Dewhirst F.E."/>
            <person name="Young S.K."/>
            <person name="Zeng Q."/>
            <person name="Gargeya S."/>
            <person name="Fitzgerald M."/>
            <person name="Haas B."/>
            <person name="Abouelleil A."/>
            <person name="Alvarado L."/>
            <person name="Arachchi H.M."/>
            <person name="Berlin A."/>
            <person name="Brown A."/>
            <person name="Chapman S.B."/>
            <person name="Chen Z."/>
            <person name="Dunbar C."/>
            <person name="Freedman E."/>
            <person name="Gearin G."/>
            <person name="Gellesch M."/>
            <person name="Goldberg J."/>
            <person name="Griggs A."/>
            <person name="Gujja S."/>
            <person name="Heiman D."/>
            <person name="Howarth C."/>
            <person name="Larson L."/>
            <person name="Lui A."/>
            <person name="MacDonald P.J.P."/>
            <person name="Montmayeur A."/>
            <person name="Murphy C."/>
            <person name="Neiman D."/>
            <person name="Pearson M."/>
            <person name="Priest M."/>
            <person name="Roberts A."/>
            <person name="Saif S."/>
            <person name="Shea T."/>
            <person name="Shenoy N."/>
            <person name="Sisk P."/>
            <person name="Stolte C."/>
            <person name="Sykes S."/>
            <person name="Wortman J."/>
            <person name="Nusbaum C."/>
            <person name="Birren B."/>
        </authorList>
    </citation>
    <scope>NUCLEOTIDE SEQUENCE [LARGE SCALE GENOMIC DNA]</scope>
    <source>
        <strain evidence="5 6">ATCC 51276</strain>
    </source>
</reference>
<feature type="compositionally biased region" description="Basic and acidic residues" evidence="2">
    <location>
        <begin position="588"/>
        <end position="607"/>
    </location>
</feature>
<feature type="transmembrane region" description="Helical" evidence="3">
    <location>
        <begin position="183"/>
        <end position="206"/>
    </location>
</feature>
<accession>G5GJI9</accession>
<dbReference type="RefSeq" id="WP_005541507.1">
    <property type="nucleotide sequence ID" value="NZ_JH378835.1"/>
</dbReference>
<feature type="compositionally biased region" description="Basic and acidic residues" evidence="2">
    <location>
        <begin position="106"/>
        <end position="125"/>
    </location>
</feature>
<keyword evidence="3" id="KW-0472">Membrane</keyword>
<dbReference type="PANTHER" id="PTHR33392:SF6">
    <property type="entry name" value="POLYISOPRENYL-TEICHOIC ACID--PEPTIDOGLYCAN TEICHOIC ACID TRANSFERASE TAGU"/>
    <property type="match status" value="1"/>
</dbReference>
<dbReference type="eggNOG" id="COG1316">
    <property type="taxonomic scope" value="Bacteria"/>
</dbReference>
<dbReference type="NCBIfam" id="TIGR00350">
    <property type="entry name" value="lytR_cpsA_psr"/>
    <property type="match status" value="1"/>
</dbReference>
<dbReference type="PANTHER" id="PTHR33392">
    <property type="entry name" value="POLYISOPRENYL-TEICHOIC ACID--PEPTIDOGLYCAN TEICHOIC ACID TRANSFERASE TAGU"/>
    <property type="match status" value="1"/>
</dbReference>
<feature type="compositionally biased region" description="Basic and acidic residues" evidence="2">
    <location>
        <begin position="644"/>
        <end position="653"/>
    </location>
</feature>
<keyword evidence="3" id="KW-1133">Transmembrane helix</keyword>
<feature type="compositionally biased region" description="Basic residues" evidence="2">
    <location>
        <begin position="14"/>
        <end position="26"/>
    </location>
</feature>
<proteinExistence type="inferred from homology"/>
<evidence type="ECO:0000313" key="5">
    <source>
        <dbReference type="EMBL" id="EHI55109.1"/>
    </source>
</evidence>
<gene>
    <name evidence="5" type="ORF">HMPREF9333_01729</name>
</gene>
<comment type="similarity">
    <text evidence="1">Belongs to the LytR/CpsA/Psr (LCP) family.</text>
</comment>
<feature type="compositionally biased region" description="Basic and acidic residues" evidence="2">
    <location>
        <begin position="680"/>
        <end position="697"/>
    </location>
</feature>
<dbReference type="InterPro" id="IPR050922">
    <property type="entry name" value="LytR/CpsA/Psr_CW_biosynth"/>
</dbReference>
<feature type="compositionally biased region" description="Basic and acidic residues" evidence="2">
    <location>
        <begin position="88"/>
        <end position="99"/>
    </location>
</feature>
<dbReference type="Proteomes" id="UP000003011">
    <property type="component" value="Unassembled WGS sequence"/>
</dbReference>
<evidence type="ECO:0000256" key="3">
    <source>
        <dbReference type="SAM" id="Phobius"/>
    </source>
</evidence>
<sequence>MKDDLQKKNDSQKKNTRPRSRSRRKVLKDAVKEQQDIQQKNTDGLFADQASSDGTKSANMPLERTAHKNVQDQNSKNRTAQGKKQPVSKKDTGKNDEKNQNQPKMSAEDIQVKKTDIKKQADSKNNEAQTAKPNRQVPVPLNASTQDIVSEIQDNLRNEIKKENRSRALKKEKEYKPKKKSKLLKVVLMVIAEALVLGVIFSYAYMLDKYSRIQRPEFNKSNVVNNDLSVENIKRMEGYRNIAIFGVDTRDNSVTRGNSDVIIIASINQANGEIKMVSVFRDTYMNTGNDKYNKINNAYAVGGPEQALKAINKNLDLNITEYVTFSWKAVATGINILGGVDLEITKAEHRYINSYITETVKSTKIGSVQIPAPGMHHLDGIQAVAYGRLRYMDSDFARTERQRKIITLALEKAKNSDLKTLNDLLGNMLEMVATNLTWQDGLDVISDVKMYHIGETAGFPFARGGGNIGRKGDCVIPQTLESNVRQLHKFLFETEDYEPSETVKSISRRISSDSGMYKEGKYIDHVPTDKGYVPDEGERSGSGSSKSGGSGGSHSGNSSGSDGGSSGSKSSTKKSSEYGVDYETDDNGETKWFKKPSDESKNSENKKNSSSTAIYGPGVDDPTKDTGNRLDSTSDEYIGSGEQSPEKKPHESSAKGINPGSESTSERKPSSEYTNPAESTAERKPAKTNESTSEKKPAQGGETKSSKKASGEETIAPAPN</sequence>
<evidence type="ECO:0000259" key="4">
    <source>
        <dbReference type="Pfam" id="PF03816"/>
    </source>
</evidence>
<dbReference type="InterPro" id="IPR004474">
    <property type="entry name" value="LytR_CpsA_psr"/>
</dbReference>
<keyword evidence="3" id="KW-0812">Transmembrane</keyword>
<dbReference type="PATRIC" id="fig|679200.3.peg.1826"/>
<evidence type="ECO:0000256" key="1">
    <source>
        <dbReference type="ARBA" id="ARBA00006068"/>
    </source>
</evidence>
<keyword evidence="6" id="KW-1185">Reference proteome</keyword>
<feature type="region of interest" description="Disordered" evidence="2">
    <location>
        <begin position="1"/>
        <end position="142"/>
    </location>
</feature>
<feature type="compositionally biased region" description="Basic and acidic residues" evidence="2">
    <location>
        <begin position="518"/>
        <end position="539"/>
    </location>
</feature>
<dbReference type="EMBL" id="ACZL01000029">
    <property type="protein sequence ID" value="EHI55109.1"/>
    <property type="molecule type" value="Genomic_DNA"/>
</dbReference>
<dbReference type="OrthoDB" id="27330at2"/>
<feature type="compositionally biased region" description="Basic and acidic residues" evidence="2">
    <location>
        <begin position="1"/>
        <end position="13"/>
    </location>
</feature>
<dbReference type="Pfam" id="PF03816">
    <property type="entry name" value="LytR_cpsA_psr"/>
    <property type="match status" value="1"/>
</dbReference>
<dbReference type="STRING" id="679200.HMPREF9333_01729"/>
<feature type="compositionally biased region" description="Polar residues" evidence="2">
    <location>
        <begin position="71"/>
        <end position="82"/>
    </location>
</feature>
<feature type="domain" description="Cell envelope-related transcriptional attenuator" evidence="4">
    <location>
        <begin position="258"/>
        <end position="414"/>
    </location>
</feature>
<dbReference type="AlphaFoldDB" id="G5GJI9"/>
<evidence type="ECO:0000256" key="2">
    <source>
        <dbReference type="SAM" id="MobiDB-lite"/>
    </source>
</evidence>
<protein>
    <recommendedName>
        <fullName evidence="4">Cell envelope-related transcriptional attenuator domain-containing protein</fullName>
    </recommendedName>
</protein>
<dbReference type="Gene3D" id="3.40.630.190">
    <property type="entry name" value="LCP protein"/>
    <property type="match status" value="1"/>
</dbReference>
<name>G5GJI9_9FIRM</name>
<feature type="region of interest" description="Disordered" evidence="2">
    <location>
        <begin position="518"/>
        <end position="720"/>
    </location>
</feature>
<comment type="caution">
    <text evidence="5">The sequence shown here is derived from an EMBL/GenBank/DDBJ whole genome shotgun (WGS) entry which is preliminary data.</text>
</comment>
<dbReference type="HOGENOM" id="CLU_016455_8_0_9"/>
<evidence type="ECO:0000313" key="6">
    <source>
        <dbReference type="Proteomes" id="UP000003011"/>
    </source>
</evidence>
<organism evidence="5 6">
    <name type="scientific">Johnsonella ignava ATCC 51276</name>
    <dbReference type="NCBI Taxonomy" id="679200"/>
    <lineage>
        <taxon>Bacteria</taxon>
        <taxon>Bacillati</taxon>
        <taxon>Bacillota</taxon>
        <taxon>Clostridia</taxon>
        <taxon>Lachnospirales</taxon>
        <taxon>Lachnospiraceae</taxon>
        <taxon>Johnsonella</taxon>
    </lineage>
</organism>
<feature type="compositionally biased region" description="Polar residues" evidence="2">
    <location>
        <begin position="49"/>
        <end position="58"/>
    </location>
</feature>